<protein>
    <submittedName>
        <fullName evidence="2">Uncharacterized protein</fullName>
    </submittedName>
</protein>
<evidence type="ECO:0000313" key="2">
    <source>
        <dbReference type="EMBL" id="QEG21274.1"/>
    </source>
</evidence>
<evidence type="ECO:0000256" key="1">
    <source>
        <dbReference type="SAM" id="SignalP"/>
    </source>
</evidence>
<reference evidence="2 3" key="1">
    <citation type="submission" date="2019-08" db="EMBL/GenBank/DDBJ databases">
        <title>Deep-cultivation of Planctomycetes and their phenomic and genomic characterization uncovers novel biology.</title>
        <authorList>
            <person name="Wiegand S."/>
            <person name="Jogler M."/>
            <person name="Boedeker C."/>
            <person name="Pinto D."/>
            <person name="Vollmers J."/>
            <person name="Rivas-Marin E."/>
            <person name="Kohn T."/>
            <person name="Peeters S.H."/>
            <person name="Heuer A."/>
            <person name="Rast P."/>
            <person name="Oberbeckmann S."/>
            <person name="Bunk B."/>
            <person name="Jeske O."/>
            <person name="Meyerdierks A."/>
            <person name="Storesund J.E."/>
            <person name="Kallscheuer N."/>
            <person name="Luecker S."/>
            <person name="Lage O.M."/>
            <person name="Pohl T."/>
            <person name="Merkel B.J."/>
            <person name="Hornburger P."/>
            <person name="Mueller R.-W."/>
            <person name="Bruemmer F."/>
            <person name="Labrenz M."/>
            <person name="Spormann A.M."/>
            <person name="Op den Camp H."/>
            <person name="Overmann J."/>
            <person name="Amann R."/>
            <person name="Jetten M.S.M."/>
            <person name="Mascher T."/>
            <person name="Medema M.H."/>
            <person name="Devos D.P."/>
            <person name="Kaster A.-K."/>
            <person name="Ovreas L."/>
            <person name="Rohde M."/>
            <person name="Galperin M.Y."/>
            <person name="Jogler C."/>
        </authorList>
    </citation>
    <scope>NUCLEOTIDE SEQUENCE [LARGE SCALE GENOMIC DNA]</scope>
    <source>
        <strain evidence="2 3">FC18</strain>
    </source>
</reference>
<organism evidence="2 3">
    <name type="scientific">Mariniblastus fucicola</name>
    <dbReference type="NCBI Taxonomy" id="980251"/>
    <lineage>
        <taxon>Bacteria</taxon>
        <taxon>Pseudomonadati</taxon>
        <taxon>Planctomycetota</taxon>
        <taxon>Planctomycetia</taxon>
        <taxon>Pirellulales</taxon>
        <taxon>Pirellulaceae</taxon>
        <taxon>Mariniblastus</taxon>
    </lineage>
</organism>
<dbReference type="OrthoDB" id="273910at2"/>
<keyword evidence="3" id="KW-1185">Reference proteome</keyword>
<dbReference type="Pfam" id="PF20420">
    <property type="entry name" value="DUF6702"/>
    <property type="match status" value="1"/>
</dbReference>
<keyword evidence="1" id="KW-0732">Signal</keyword>
<dbReference type="EMBL" id="CP042912">
    <property type="protein sequence ID" value="QEG21274.1"/>
    <property type="molecule type" value="Genomic_DNA"/>
</dbReference>
<dbReference type="InterPro" id="IPR046525">
    <property type="entry name" value="DUF6702"/>
</dbReference>
<feature type="signal peptide" evidence="1">
    <location>
        <begin position="1"/>
        <end position="24"/>
    </location>
</feature>
<dbReference type="AlphaFoldDB" id="A0A5B9P4R5"/>
<dbReference type="STRING" id="980251.GCA_001642875_01811"/>
<dbReference type="RefSeq" id="WP_148618661.1">
    <property type="nucleotide sequence ID" value="NZ_CP042912.1"/>
</dbReference>
<accession>A0A5B9P4R5</accession>
<feature type="chain" id="PRO_5023072739" evidence="1">
    <location>
        <begin position="25"/>
        <end position="188"/>
    </location>
</feature>
<dbReference type="KEGG" id="mff:MFFC18_11290"/>
<name>A0A5B9P4R5_9BACT</name>
<evidence type="ECO:0000313" key="3">
    <source>
        <dbReference type="Proteomes" id="UP000322214"/>
    </source>
</evidence>
<proteinExistence type="predicted"/>
<sequence precursor="true">MIRANTLAALLIATLVFTSNVAIASHPFHVSRAEIEYNAKRQTFEVSLCVWPEDLVLAVSKMEKRTIDIDAESESSRDELFNRYVAKTFRFFPQTGDEQEQSVAAKIRWVGSELEIKQGWLYFEVDAKTSATDWSIENRMFFELNDDQLNQVQIRHGKAMESLTLSANQISAEWSRERKATAKRSDNE</sequence>
<gene>
    <name evidence="2" type="ORF">MFFC18_11290</name>
</gene>
<dbReference type="Proteomes" id="UP000322214">
    <property type="component" value="Chromosome"/>
</dbReference>